<dbReference type="OrthoDB" id="1601at2759"/>
<keyword evidence="2" id="KW-0175">Coiled coil</keyword>
<protein>
    <submittedName>
        <fullName evidence="5">CAP protein</fullName>
    </submittedName>
</protein>
<dbReference type="Pfam" id="PF21938">
    <property type="entry name" value="CAP_N"/>
    <property type="match status" value="1"/>
</dbReference>
<evidence type="ECO:0000313" key="6">
    <source>
        <dbReference type="Proteomes" id="UP000230423"/>
    </source>
</evidence>
<organism evidence="5 6">
    <name type="scientific">Teladorsagia circumcincta</name>
    <name type="common">Brown stomach worm</name>
    <name type="synonym">Ostertagia circumcincta</name>
    <dbReference type="NCBI Taxonomy" id="45464"/>
    <lineage>
        <taxon>Eukaryota</taxon>
        <taxon>Metazoa</taxon>
        <taxon>Ecdysozoa</taxon>
        <taxon>Nematoda</taxon>
        <taxon>Chromadorea</taxon>
        <taxon>Rhabditida</taxon>
        <taxon>Rhabditina</taxon>
        <taxon>Rhabditomorpha</taxon>
        <taxon>Strongyloidea</taxon>
        <taxon>Trichostrongylidae</taxon>
        <taxon>Teladorsagia</taxon>
    </lineage>
</organism>
<evidence type="ECO:0000256" key="2">
    <source>
        <dbReference type="SAM" id="Coils"/>
    </source>
</evidence>
<dbReference type="PANTHER" id="PTHR10652">
    <property type="entry name" value="ADENYLYL CYCLASE-ASSOCIATED PROTEIN"/>
    <property type="match status" value="1"/>
</dbReference>
<dbReference type="GO" id="GO:0008179">
    <property type="term" value="F:adenylate cyclase binding"/>
    <property type="evidence" value="ECO:0007669"/>
    <property type="project" value="TreeGrafter"/>
</dbReference>
<evidence type="ECO:0000259" key="4">
    <source>
        <dbReference type="Pfam" id="PF21938"/>
    </source>
</evidence>
<keyword evidence="6" id="KW-1185">Reference proteome</keyword>
<dbReference type="GO" id="GO:0019933">
    <property type="term" value="P:cAMP-mediated signaling"/>
    <property type="evidence" value="ECO:0007669"/>
    <property type="project" value="TreeGrafter"/>
</dbReference>
<dbReference type="GO" id="GO:0000902">
    <property type="term" value="P:cell morphogenesis"/>
    <property type="evidence" value="ECO:0007669"/>
    <property type="project" value="TreeGrafter"/>
</dbReference>
<feature type="compositionally biased region" description="Polar residues" evidence="3">
    <location>
        <begin position="411"/>
        <end position="422"/>
    </location>
</feature>
<dbReference type="InterPro" id="IPR001837">
    <property type="entry name" value="Adenylate_cyclase-assoc_CAP"/>
</dbReference>
<feature type="domain" description="CAP N-terminal" evidence="4">
    <location>
        <begin position="623"/>
        <end position="781"/>
    </location>
</feature>
<sequence length="823" mass="91685">MSSLSLDHSRINAANAFYDQGMPPQQLALTDFAQGYSVSPESNMYRTTNPPTRNVQQSSLPASVEHIADVEESFPEIDAKRSGHTPWDGRSNAPVRNSYGGAALLAELGNSDEFRWKLRRQREKIKDYRRQIDSENNTLNVEVPYEKFGDSKVAWRNGNANRRGSFTQSNTYPKSVLYKTHSDSSLFQDLDYAPYPSLNPESTQIPPRTADSIRPPEGFGRMPSPAERRAPMEGFFAPKPRQDPVWVTSPPPPFQIQEDIRMPKSFYYSSKQQIHLPYSRELSAPAPDLDQGNMMNFGVNQWTEEPPPSTYNLAPTNLSFAVEPNQVPMEQHNPEIGASNTAGRLQFATIETEPSRVLPRSSLEMPSLCKTSLHEYIAKRRGHSGHHSTHGPGRSSSHNVPEVPVGISHAPPTNLQSSSERNSPTRDFNEQGSTYPVGTNFMRGLFGNSLGNGGVVRSIPRTSRKAQILQKERSFAIISRPLTPPAILQNVSDVVDLGSQYRPSAASESLDKMRRGSDPVSPPVCAVSRPESDSFNRNLGSPLSPYDSESEERFRSNQTVLNIPSNQAQLIGTPPAHGILLKNHEGVTRPSKKVVFQCDSLEADRCLQTNVNSTEAPPHVRAYDAALADVIENWSTLSDQIGGDVKLMREKVTAVFSSLRIFLWTAACQAEPSADEVQRLVSPIVNLLSDINRFKDSKRKAPQFNHLCAVAEGIPAVGWVLVKKTPAAHVKEMLEASMFYVNRVLKEFKDGDQKNIEWARSWKNLLETMHTFVRQTHTTGLEWNSAPSDLGTFWDHVVSKPNLVYRFLTDETILDDLSNSLTG</sequence>
<evidence type="ECO:0000256" key="1">
    <source>
        <dbReference type="ARBA" id="ARBA00007659"/>
    </source>
</evidence>
<proteinExistence type="inferred from homology"/>
<dbReference type="GO" id="GO:0007015">
    <property type="term" value="P:actin filament organization"/>
    <property type="evidence" value="ECO:0007669"/>
    <property type="project" value="TreeGrafter"/>
</dbReference>
<dbReference type="PANTHER" id="PTHR10652:SF0">
    <property type="entry name" value="ADENYLYL CYCLASE-ASSOCIATED PROTEIN"/>
    <property type="match status" value="1"/>
</dbReference>
<evidence type="ECO:0000256" key="3">
    <source>
        <dbReference type="SAM" id="MobiDB-lite"/>
    </source>
</evidence>
<dbReference type="FunFam" id="1.25.40.330:FF:000001">
    <property type="entry name" value="Adenylyl cyclase-associated protein"/>
    <property type="match status" value="1"/>
</dbReference>
<dbReference type="Proteomes" id="UP000230423">
    <property type="component" value="Unassembled WGS sequence"/>
</dbReference>
<name>A0A2G9URJ8_TELCI</name>
<dbReference type="InterPro" id="IPR036222">
    <property type="entry name" value="CAP_N_sf"/>
</dbReference>
<dbReference type="EMBL" id="KZ345767">
    <property type="protein sequence ID" value="PIO72110.1"/>
    <property type="molecule type" value="Genomic_DNA"/>
</dbReference>
<dbReference type="InterPro" id="IPR053950">
    <property type="entry name" value="CAP_N"/>
</dbReference>
<gene>
    <name evidence="5" type="ORF">TELCIR_05976</name>
</gene>
<feature type="region of interest" description="Disordered" evidence="3">
    <location>
        <begin position="505"/>
        <end position="549"/>
    </location>
</feature>
<comment type="similarity">
    <text evidence="1">Belongs to the CAP family.</text>
</comment>
<dbReference type="Gene3D" id="1.25.40.330">
    <property type="entry name" value="Adenylate cyclase-associated CAP, N-terminal domain"/>
    <property type="match status" value="1"/>
</dbReference>
<evidence type="ECO:0000313" key="5">
    <source>
        <dbReference type="EMBL" id="PIO72110.1"/>
    </source>
</evidence>
<feature type="region of interest" description="Disordered" evidence="3">
    <location>
        <begin position="198"/>
        <end position="228"/>
    </location>
</feature>
<dbReference type="AlphaFoldDB" id="A0A2G9URJ8"/>
<dbReference type="GO" id="GO:0003779">
    <property type="term" value="F:actin binding"/>
    <property type="evidence" value="ECO:0007669"/>
    <property type="project" value="InterPro"/>
</dbReference>
<feature type="region of interest" description="Disordered" evidence="3">
    <location>
        <begin position="381"/>
        <end position="436"/>
    </location>
</feature>
<dbReference type="GO" id="GO:0005737">
    <property type="term" value="C:cytoplasm"/>
    <property type="evidence" value="ECO:0007669"/>
    <property type="project" value="TreeGrafter"/>
</dbReference>
<accession>A0A2G9URJ8</accession>
<reference evidence="5 6" key="1">
    <citation type="submission" date="2015-09" db="EMBL/GenBank/DDBJ databases">
        <title>Draft genome of the parasitic nematode Teladorsagia circumcincta isolate WARC Sus (inbred).</title>
        <authorList>
            <person name="Mitreva M."/>
        </authorList>
    </citation>
    <scope>NUCLEOTIDE SEQUENCE [LARGE SCALE GENOMIC DNA]</scope>
    <source>
        <strain evidence="5 6">S</strain>
    </source>
</reference>
<dbReference type="SUPFAM" id="SSF101278">
    <property type="entry name" value="N-terminal domain of adenylylcyclase associated protein, CAP"/>
    <property type="match status" value="1"/>
</dbReference>
<feature type="coiled-coil region" evidence="2">
    <location>
        <begin position="111"/>
        <end position="138"/>
    </location>
</feature>